<gene>
    <name evidence="1" type="ordered locus">BB1023</name>
</gene>
<reference evidence="1 2" key="1">
    <citation type="journal article" date="2003" name="Nat. Genet.">
        <title>Comparative analysis of the genome sequences of Bordetella pertussis, Bordetella parapertussis and Bordetella bronchiseptica.</title>
        <authorList>
            <person name="Parkhill J."/>
            <person name="Sebaihia M."/>
            <person name="Preston A."/>
            <person name="Murphy L.D."/>
            <person name="Thomson N.R."/>
            <person name="Harris D.E."/>
            <person name="Holden M.T.G."/>
            <person name="Churcher C.M."/>
            <person name="Bentley S.D."/>
            <person name="Mungall K.L."/>
            <person name="Cerdeno-Tarraga A.-M."/>
            <person name="Temple L."/>
            <person name="James K.D."/>
            <person name="Harris B."/>
            <person name="Quail M.A."/>
            <person name="Achtman M."/>
            <person name="Atkin R."/>
            <person name="Baker S."/>
            <person name="Basham D."/>
            <person name="Bason N."/>
            <person name="Cherevach I."/>
            <person name="Chillingworth T."/>
            <person name="Collins M."/>
            <person name="Cronin A."/>
            <person name="Davis P."/>
            <person name="Doggett J."/>
            <person name="Feltwell T."/>
            <person name="Goble A."/>
            <person name="Hamlin N."/>
            <person name="Hauser H."/>
            <person name="Holroyd S."/>
            <person name="Jagels K."/>
            <person name="Leather S."/>
            <person name="Moule S."/>
            <person name="Norberczak H."/>
            <person name="O'Neil S."/>
            <person name="Ormond D."/>
            <person name="Price C."/>
            <person name="Rabbinowitsch E."/>
            <person name="Rutter S."/>
            <person name="Sanders M."/>
            <person name="Saunders D."/>
            <person name="Seeger K."/>
            <person name="Sharp S."/>
            <person name="Simmonds M."/>
            <person name="Skelton J."/>
            <person name="Squares R."/>
            <person name="Squares S."/>
            <person name="Stevens K."/>
            <person name="Unwin L."/>
            <person name="Whitehead S."/>
            <person name="Barrell B.G."/>
            <person name="Maskell D.J."/>
        </authorList>
    </citation>
    <scope>NUCLEOTIDE SEQUENCE [LARGE SCALE GENOMIC DNA]</scope>
    <source>
        <strain evidence="1 2">ATCC BAA-588 / NCTC 13252 / RB50</strain>
    </source>
</reference>
<dbReference type="GeneID" id="56480308"/>
<organism evidence="1 2">
    <name type="scientific">Bordetella bronchiseptica (strain ATCC BAA-588 / NCTC 13252 / RB50)</name>
    <name type="common">Alcaligenes bronchisepticus</name>
    <dbReference type="NCBI Taxonomy" id="257310"/>
    <lineage>
        <taxon>Bacteria</taxon>
        <taxon>Pseudomonadati</taxon>
        <taxon>Pseudomonadota</taxon>
        <taxon>Betaproteobacteria</taxon>
        <taxon>Burkholderiales</taxon>
        <taxon>Alcaligenaceae</taxon>
        <taxon>Bordetella</taxon>
    </lineage>
</organism>
<evidence type="ECO:0000313" key="2">
    <source>
        <dbReference type="Proteomes" id="UP000001027"/>
    </source>
</evidence>
<dbReference type="RefSeq" id="WP_010926024.1">
    <property type="nucleotide sequence ID" value="NC_002927.3"/>
</dbReference>
<dbReference type="KEGG" id="bbr:BB1023"/>
<dbReference type="EMBL" id="BX640440">
    <property type="protein sequence ID" value="CAE31522.1"/>
    <property type="molecule type" value="Genomic_DNA"/>
</dbReference>
<name>A0A0H3LIJ7_BORBR</name>
<protein>
    <submittedName>
        <fullName evidence="1">Exported protein</fullName>
    </submittedName>
</protein>
<dbReference type="Proteomes" id="UP000001027">
    <property type="component" value="Chromosome"/>
</dbReference>
<accession>A0A0H3LIJ7</accession>
<proteinExistence type="predicted"/>
<evidence type="ECO:0000313" key="1">
    <source>
        <dbReference type="EMBL" id="CAE31522.1"/>
    </source>
</evidence>
<dbReference type="HOGENOM" id="CLU_3196781_0_0_4"/>
<dbReference type="AlphaFoldDB" id="A0A0H3LIJ7"/>
<sequence>MPTLQMLLLFLALASKMLGLATGAAFAYGASRIRGWLLLSRDPVR</sequence>